<comment type="caution">
    <text evidence="2">The sequence shown here is derived from an EMBL/GenBank/DDBJ whole genome shotgun (WGS) entry which is preliminary data.</text>
</comment>
<organism evidence="2 3">
    <name type="scientific">Acropora cervicornis</name>
    <name type="common">Staghorn coral</name>
    <dbReference type="NCBI Taxonomy" id="6130"/>
    <lineage>
        <taxon>Eukaryota</taxon>
        <taxon>Metazoa</taxon>
        <taxon>Cnidaria</taxon>
        <taxon>Anthozoa</taxon>
        <taxon>Hexacorallia</taxon>
        <taxon>Scleractinia</taxon>
        <taxon>Astrocoeniina</taxon>
        <taxon>Acroporidae</taxon>
        <taxon>Acropora</taxon>
    </lineage>
</organism>
<reference evidence="2" key="2">
    <citation type="journal article" date="2023" name="Science">
        <title>Genomic signatures of disease resistance in endangered staghorn corals.</title>
        <authorList>
            <person name="Vollmer S.V."/>
            <person name="Selwyn J.D."/>
            <person name="Despard B.A."/>
            <person name="Roesel C.L."/>
        </authorList>
    </citation>
    <scope>NUCLEOTIDE SEQUENCE</scope>
    <source>
        <strain evidence="2">K2</strain>
    </source>
</reference>
<reference evidence="2" key="1">
    <citation type="journal article" date="2023" name="G3 (Bethesda)">
        <title>Whole genome assembly and annotation of the endangered Caribbean coral Acropora cervicornis.</title>
        <authorList>
            <person name="Selwyn J.D."/>
            <person name="Vollmer S.V."/>
        </authorList>
    </citation>
    <scope>NUCLEOTIDE SEQUENCE</scope>
    <source>
        <strain evidence="2">K2</strain>
    </source>
</reference>
<feature type="region of interest" description="Disordered" evidence="1">
    <location>
        <begin position="51"/>
        <end position="104"/>
    </location>
</feature>
<dbReference type="AlphaFoldDB" id="A0AAD9VC37"/>
<sequence>MVDEVLEYVKSCSRRTRDLQSLARETADGPEGTLSSKCLKSLELMAQSLRKVENNIKDPSSYPAPDESPESETDEHPVEVITCTDQRDDYSSSESVDSESDEDCADDRIGFHMVMSTKAGRERVFTSRMRDFLQSR</sequence>
<evidence type="ECO:0000313" key="2">
    <source>
        <dbReference type="EMBL" id="KAK2568592.1"/>
    </source>
</evidence>
<dbReference type="Proteomes" id="UP001249851">
    <property type="component" value="Unassembled WGS sequence"/>
</dbReference>
<keyword evidence="3" id="KW-1185">Reference proteome</keyword>
<dbReference type="EMBL" id="JARQWQ010000011">
    <property type="protein sequence ID" value="KAK2568592.1"/>
    <property type="molecule type" value="Genomic_DNA"/>
</dbReference>
<protein>
    <submittedName>
        <fullName evidence="2">Uncharacterized protein</fullName>
    </submittedName>
</protein>
<proteinExistence type="predicted"/>
<name>A0AAD9VC37_ACRCE</name>
<gene>
    <name evidence="2" type="ORF">P5673_006527</name>
</gene>
<accession>A0AAD9VC37</accession>
<evidence type="ECO:0000313" key="3">
    <source>
        <dbReference type="Proteomes" id="UP001249851"/>
    </source>
</evidence>
<evidence type="ECO:0000256" key="1">
    <source>
        <dbReference type="SAM" id="MobiDB-lite"/>
    </source>
</evidence>